<evidence type="ECO:0000259" key="1">
    <source>
        <dbReference type="PROSITE" id="PS51737"/>
    </source>
</evidence>
<dbReference type="AlphaFoldDB" id="A0A2A4FVJ5"/>
<dbReference type="PANTHER" id="PTHR30461">
    <property type="entry name" value="DNA-INVERTASE FROM LAMBDOID PROPHAGE"/>
    <property type="match status" value="1"/>
</dbReference>
<dbReference type="KEGG" id="rdi:CMV14_18795"/>
<reference evidence="2 3" key="1">
    <citation type="submission" date="2017-09" db="EMBL/GenBank/DDBJ databases">
        <title>The Catabolism of 3,6-Dichlorosalicylic acid is Initiated by the Cytochrome P450 Monooxygenase DsmABC in Rhizorhabdus dicambivorans Ndbn-20.</title>
        <authorList>
            <person name="Na L."/>
        </authorList>
    </citation>
    <scope>NUCLEOTIDE SEQUENCE [LARGE SCALE GENOMIC DNA]</scope>
    <source>
        <strain evidence="2 3">Ndbn-20m</strain>
    </source>
</reference>
<dbReference type="SMART" id="SM00857">
    <property type="entry name" value="Resolvase"/>
    <property type="match status" value="1"/>
</dbReference>
<dbReference type="SUPFAM" id="SSF53041">
    <property type="entry name" value="Resolvase-like"/>
    <property type="match status" value="1"/>
</dbReference>
<organism evidence="2 3">
    <name type="scientific">Rhizorhabdus dicambivorans</name>
    <dbReference type="NCBI Taxonomy" id="1850238"/>
    <lineage>
        <taxon>Bacteria</taxon>
        <taxon>Pseudomonadati</taxon>
        <taxon>Pseudomonadota</taxon>
        <taxon>Alphaproteobacteria</taxon>
        <taxon>Sphingomonadales</taxon>
        <taxon>Sphingomonadaceae</taxon>
        <taxon>Rhizorhabdus</taxon>
    </lineage>
</organism>
<dbReference type="InterPro" id="IPR006119">
    <property type="entry name" value="Resolv_N"/>
</dbReference>
<accession>A0A2A4FVJ5</accession>
<protein>
    <submittedName>
        <fullName evidence="2">Recombinase family protein</fullName>
    </submittedName>
</protein>
<keyword evidence="3" id="KW-1185">Reference proteome</keyword>
<evidence type="ECO:0000313" key="2">
    <source>
        <dbReference type="EMBL" id="PCE41706.1"/>
    </source>
</evidence>
<dbReference type="Proteomes" id="UP000218934">
    <property type="component" value="Unassembled WGS sequence"/>
</dbReference>
<proteinExistence type="predicted"/>
<sequence length="539" mass="60640">MKSVSEPIRAAQYVRMSREKQVYSPVNQKAAIAAYAAAHNFEIVKTYADEGRSGLRLKGRIALQEMLRDVLSGEAGFQAILVFDVSRWGRFQDTDESAHYEFLCRSAGVRVHYCAEMFANDGSLTSTVMKNVRRAMAGEFSRDLSAKVWAAQCRLVMLGYKMGGKAAFGLDRLLVDQHGTPKQILAPGEHKSIATDRVILVPGKAKEVATVRRIFRLAAKGATNPEIAKTLNDNRIAGPGGRPWSKHMVRQVLIAERYVGTNVYNRSSTKLGTTKVYNPRKEWIRREEAFEPIVSARIFNAAQRIKRSARNEYSDEQLLAHLRRVLAEHGRLSSALLDAAAPPASKTFTNRFGSLKNAYSRIDYDVRDRADPVSHSAVAFAKEAIEAVTSIGGRASLSPEGKLLRVDYGIIVAPRVANLRDGKDHRYWRVKLPPADDVDMVLASLQRNGQREHLYLFPASRFGRSRKIDVREGRNLMENYRLWSMEFLYEMILRTAASPISLNHETRSALLLQDKNAVRIEFMDLPVEHRREDKPGEIG</sequence>
<dbReference type="GO" id="GO:0003677">
    <property type="term" value="F:DNA binding"/>
    <property type="evidence" value="ECO:0007669"/>
    <property type="project" value="InterPro"/>
</dbReference>
<dbReference type="Pfam" id="PF00239">
    <property type="entry name" value="Resolvase"/>
    <property type="match status" value="1"/>
</dbReference>
<dbReference type="InterPro" id="IPR036162">
    <property type="entry name" value="Resolvase-like_N_sf"/>
</dbReference>
<dbReference type="Gene3D" id="3.90.1750.20">
    <property type="entry name" value="Putative Large Serine Recombinase, Chain B, Domain 2"/>
    <property type="match status" value="1"/>
</dbReference>
<dbReference type="EMBL" id="NWUF01000012">
    <property type="protein sequence ID" value="PCE41706.1"/>
    <property type="molecule type" value="Genomic_DNA"/>
</dbReference>
<dbReference type="Pfam" id="PF07508">
    <property type="entry name" value="Recombinase"/>
    <property type="match status" value="1"/>
</dbReference>
<dbReference type="InterPro" id="IPR038109">
    <property type="entry name" value="DNA_bind_recomb_sf"/>
</dbReference>
<dbReference type="InterPro" id="IPR011109">
    <property type="entry name" value="DNA_bind_recombinase_dom"/>
</dbReference>
<comment type="caution">
    <text evidence="2">The sequence shown here is derived from an EMBL/GenBank/DDBJ whole genome shotgun (WGS) entry which is preliminary data.</text>
</comment>
<feature type="domain" description="Recombinase" evidence="1">
    <location>
        <begin position="187"/>
        <end position="312"/>
    </location>
</feature>
<dbReference type="CDD" id="cd00338">
    <property type="entry name" value="Ser_Recombinase"/>
    <property type="match status" value="1"/>
</dbReference>
<dbReference type="FunFam" id="3.40.50.1390:FF:000008">
    <property type="entry name" value="DNA recombinase"/>
    <property type="match status" value="1"/>
</dbReference>
<evidence type="ECO:0000313" key="3">
    <source>
        <dbReference type="Proteomes" id="UP000218934"/>
    </source>
</evidence>
<dbReference type="Gene3D" id="3.40.50.1390">
    <property type="entry name" value="Resolvase, N-terminal catalytic domain"/>
    <property type="match status" value="1"/>
</dbReference>
<dbReference type="InterPro" id="IPR050639">
    <property type="entry name" value="SSR_resolvase"/>
</dbReference>
<dbReference type="OrthoDB" id="7735915at2"/>
<dbReference type="RefSeq" id="WP_083215747.1">
    <property type="nucleotide sequence ID" value="NZ_CP023449.1"/>
</dbReference>
<dbReference type="PANTHER" id="PTHR30461:SF23">
    <property type="entry name" value="DNA RECOMBINASE-RELATED"/>
    <property type="match status" value="1"/>
</dbReference>
<name>A0A2A4FVJ5_9SPHN</name>
<dbReference type="PROSITE" id="PS51737">
    <property type="entry name" value="RECOMBINASE_DNA_BIND"/>
    <property type="match status" value="1"/>
</dbReference>
<dbReference type="GO" id="GO:0000150">
    <property type="term" value="F:DNA strand exchange activity"/>
    <property type="evidence" value="ECO:0007669"/>
    <property type="project" value="InterPro"/>
</dbReference>
<gene>
    <name evidence="2" type="ORF">COO09_13130</name>
</gene>